<dbReference type="InterPro" id="IPR036388">
    <property type="entry name" value="WH-like_DNA-bd_sf"/>
</dbReference>
<evidence type="ECO:0000256" key="1">
    <source>
        <dbReference type="ARBA" id="ARBA00022737"/>
    </source>
</evidence>
<keyword evidence="1" id="KW-0677">Repeat</keyword>
<dbReference type="PANTHER" id="PTHR44858:SF1">
    <property type="entry name" value="UDP-N-ACETYLGLUCOSAMINE--PEPTIDE N-ACETYLGLUCOSAMINYLTRANSFERASE SPINDLY-RELATED"/>
    <property type="match status" value="1"/>
</dbReference>
<dbReference type="PROSITE" id="PS51755">
    <property type="entry name" value="OMPR_PHOB"/>
    <property type="match status" value="1"/>
</dbReference>
<dbReference type="PANTHER" id="PTHR44858">
    <property type="entry name" value="TETRATRICOPEPTIDE REPEAT PROTEIN 6"/>
    <property type="match status" value="1"/>
</dbReference>
<dbReference type="EMBL" id="CP003130">
    <property type="protein sequence ID" value="AEU36251.1"/>
    <property type="molecule type" value="Genomic_DNA"/>
</dbReference>
<keyword evidence="7" id="KW-0812">Transmembrane</keyword>
<evidence type="ECO:0000256" key="3">
    <source>
        <dbReference type="ARBA" id="ARBA00023125"/>
    </source>
</evidence>
<dbReference type="InterPro" id="IPR001867">
    <property type="entry name" value="OmpR/PhoB-type_DNA-bd"/>
</dbReference>
<dbReference type="KEGG" id="gma:AciX8_1915"/>
<dbReference type="InterPro" id="IPR011990">
    <property type="entry name" value="TPR-like_helical_dom_sf"/>
</dbReference>
<dbReference type="GO" id="GO:0006355">
    <property type="term" value="P:regulation of DNA-templated transcription"/>
    <property type="evidence" value="ECO:0007669"/>
    <property type="project" value="InterPro"/>
</dbReference>
<dbReference type="eggNOG" id="COG0457">
    <property type="taxonomic scope" value="Bacteria"/>
</dbReference>
<dbReference type="SMART" id="SM00862">
    <property type="entry name" value="Trans_reg_C"/>
    <property type="match status" value="1"/>
</dbReference>
<keyword evidence="10" id="KW-1185">Reference proteome</keyword>
<accession>G8NS43</accession>
<keyword evidence="7" id="KW-0472">Membrane</keyword>
<proteinExistence type="predicted"/>
<feature type="DNA-binding region" description="OmpR/PhoB-type" evidence="5">
    <location>
        <begin position="49"/>
        <end position="148"/>
    </location>
</feature>
<evidence type="ECO:0000256" key="7">
    <source>
        <dbReference type="SAM" id="Phobius"/>
    </source>
</evidence>
<dbReference type="Proteomes" id="UP000007113">
    <property type="component" value="Chromosome"/>
</dbReference>
<sequence length="815" mass="90107">MFEMRWLAFGVRLESRGFRAASKGGSPGSSYNFHEKMSDPSVSEDPPLHDAYRFDHFEVRVLSETLLCDNERVKIQALPFRLLLVLLENAGNVVTIEELGRRLGGPMYQVELGSLRVAATKLREALGDNAMAPRFVKTISGQGYKFIANVTPVDDRSTELSLEFVPNPALPAIESFSVRRISSKTVMVLLVAGAVSMIAVMAGFLIYRESHIALAGEHDLIVLGGFTNSSGDHDMDGTLSSAFRVKLQESPYLNLVSDRKFRTLVKDPEVATLNDELNACRTLRGQILLRGQLASRNPGNEVALTAWACSSGRKLTTQKSVASTKADILPALNVATEQMRRRLGEPDNSLQRFNVPLNQATTSSLVALRAFTQGEDKRAQGLESDSISDYKLAADLDPQFALAYARLGAIYFNAGEYVLSRQYFQKAFDLRARTTDRERLYITANYYGFATGEVSRATEAYELWRKVYPQDMAPVNNLAIEYLLIGQPEKAVELARTAGQLDTTIDLANATWTQAYLEVGDYASLNALCKSSLGEESNTTVFHVLCFQGAFAQNDEAGMQHQLQWARGKSQETLLLQEAANVAVSRGKAAEAWRLFDQAKESALQNNLVEFAAGTTLNKATSKADVGYPGEARHDIEDALKLAPNGPQTQGFAALALARAGETALAQAEAGKAAAQSPLDTILNSSILASVRAAIHLQKHEPEEAVRSLDVSRVYDFNEFMQLAPSYYRGLAYLQMKQPKEAAAEFQRVIDHRIIAPDSLYVELSTLELGHSLQLIGDTSHARLEYEQLEEVWRDADTDFPPLRQMHRYEQQLPR</sequence>
<evidence type="ECO:0000313" key="10">
    <source>
        <dbReference type="Proteomes" id="UP000007113"/>
    </source>
</evidence>
<dbReference type="Pfam" id="PF00486">
    <property type="entry name" value="Trans_reg_C"/>
    <property type="match status" value="1"/>
</dbReference>
<dbReference type="HOGENOM" id="CLU_361219_0_0_0"/>
<keyword evidence="2 4" id="KW-0802">TPR repeat</keyword>
<dbReference type="GO" id="GO:0000160">
    <property type="term" value="P:phosphorelay signal transduction system"/>
    <property type="evidence" value="ECO:0007669"/>
    <property type="project" value="InterPro"/>
</dbReference>
<feature type="region of interest" description="Disordered" evidence="6">
    <location>
        <begin position="20"/>
        <end position="44"/>
    </location>
</feature>
<feature type="transmembrane region" description="Helical" evidence="7">
    <location>
        <begin position="186"/>
        <end position="207"/>
    </location>
</feature>
<dbReference type="InterPro" id="IPR050498">
    <property type="entry name" value="Ycf3"/>
</dbReference>
<evidence type="ECO:0000256" key="4">
    <source>
        <dbReference type="PROSITE-ProRule" id="PRU00339"/>
    </source>
</evidence>
<reference evidence="9 10" key="1">
    <citation type="submission" date="2011-11" db="EMBL/GenBank/DDBJ databases">
        <title>Complete sequence of Granulicella mallensis MP5ACTX8.</title>
        <authorList>
            <consortium name="US DOE Joint Genome Institute"/>
            <person name="Lucas S."/>
            <person name="Copeland A."/>
            <person name="Lapidus A."/>
            <person name="Cheng J.-F."/>
            <person name="Goodwin L."/>
            <person name="Pitluck S."/>
            <person name="Peters L."/>
            <person name="Lu M."/>
            <person name="Detter J.C."/>
            <person name="Han C."/>
            <person name="Tapia R."/>
            <person name="Land M."/>
            <person name="Hauser L."/>
            <person name="Kyrpides N."/>
            <person name="Ivanova N."/>
            <person name="Mikhailova N."/>
            <person name="Pagani I."/>
            <person name="Rawat S."/>
            <person name="Mannisto M."/>
            <person name="Haggblom M."/>
            <person name="Woyke T."/>
        </authorList>
    </citation>
    <scope>NUCLEOTIDE SEQUENCE [LARGE SCALE GENOMIC DNA]</scope>
    <source>
        <strain evidence="10">ATCC BAA-1857 / DSM 23137 / MP5ACTX8</strain>
    </source>
</reference>
<evidence type="ECO:0000259" key="8">
    <source>
        <dbReference type="PROSITE" id="PS51755"/>
    </source>
</evidence>
<name>G8NS43_GRAMM</name>
<feature type="repeat" description="TPR" evidence="4">
    <location>
        <begin position="401"/>
        <end position="434"/>
    </location>
</feature>
<protein>
    <submittedName>
        <fullName evidence="9">Transcriptional regulator, CadC</fullName>
    </submittedName>
</protein>
<evidence type="ECO:0000256" key="6">
    <source>
        <dbReference type="SAM" id="MobiDB-lite"/>
    </source>
</evidence>
<dbReference type="eggNOG" id="COG3710">
    <property type="taxonomic scope" value="Bacteria"/>
</dbReference>
<organism evidence="9 10">
    <name type="scientific">Granulicella mallensis (strain ATCC BAA-1857 / DSM 23137 / MP5ACTX8)</name>
    <dbReference type="NCBI Taxonomy" id="682795"/>
    <lineage>
        <taxon>Bacteria</taxon>
        <taxon>Pseudomonadati</taxon>
        <taxon>Acidobacteriota</taxon>
        <taxon>Terriglobia</taxon>
        <taxon>Terriglobales</taxon>
        <taxon>Acidobacteriaceae</taxon>
        <taxon>Granulicella</taxon>
    </lineage>
</organism>
<dbReference type="GO" id="GO:0003677">
    <property type="term" value="F:DNA binding"/>
    <property type="evidence" value="ECO:0007669"/>
    <property type="project" value="UniProtKB-UniRule"/>
</dbReference>
<dbReference type="Pfam" id="PF13181">
    <property type="entry name" value="TPR_8"/>
    <property type="match status" value="1"/>
</dbReference>
<keyword evidence="3 5" id="KW-0238">DNA-binding</keyword>
<evidence type="ECO:0000256" key="5">
    <source>
        <dbReference type="PROSITE-ProRule" id="PRU01091"/>
    </source>
</evidence>
<dbReference type="InterPro" id="IPR019734">
    <property type="entry name" value="TPR_rpt"/>
</dbReference>
<dbReference type="AlphaFoldDB" id="G8NS43"/>
<keyword evidence="7" id="KW-1133">Transmembrane helix</keyword>
<evidence type="ECO:0000256" key="2">
    <source>
        <dbReference type="ARBA" id="ARBA00022803"/>
    </source>
</evidence>
<dbReference type="SUPFAM" id="SSF46894">
    <property type="entry name" value="C-terminal effector domain of the bipartite response regulators"/>
    <property type="match status" value="1"/>
</dbReference>
<dbReference type="Gene3D" id="1.25.40.10">
    <property type="entry name" value="Tetratricopeptide repeat domain"/>
    <property type="match status" value="3"/>
</dbReference>
<feature type="domain" description="OmpR/PhoB-type" evidence="8">
    <location>
        <begin position="49"/>
        <end position="148"/>
    </location>
</feature>
<dbReference type="SUPFAM" id="SSF48452">
    <property type="entry name" value="TPR-like"/>
    <property type="match status" value="2"/>
</dbReference>
<dbReference type="Gene3D" id="1.10.10.10">
    <property type="entry name" value="Winged helix-like DNA-binding domain superfamily/Winged helix DNA-binding domain"/>
    <property type="match status" value="1"/>
</dbReference>
<dbReference type="STRING" id="682795.AciX8_1915"/>
<dbReference type="InterPro" id="IPR016032">
    <property type="entry name" value="Sig_transdc_resp-reg_C-effctor"/>
</dbReference>
<gene>
    <name evidence="9" type="ordered locus">AciX8_1915</name>
</gene>
<dbReference type="OrthoDB" id="103052at2"/>
<evidence type="ECO:0000313" key="9">
    <source>
        <dbReference type="EMBL" id="AEU36251.1"/>
    </source>
</evidence>
<dbReference type="SMART" id="SM00028">
    <property type="entry name" value="TPR"/>
    <property type="match status" value="4"/>
</dbReference>
<dbReference type="PROSITE" id="PS50005">
    <property type="entry name" value="TPR"/>
    <property type="match status" value="1"/>
</dbReference>